<protein>
    <recommendedName>
        <fullName evidence="7">UPF0056 membrane protein</fullName>
    </recommendedName>
</protein>
<feature type="transmembrane region" description="Helical" evidence="7">
    <location>
        <begin position="155"/>
        <end position="178"/>
    </location>
</feature>
<dbReference type="eggNOG" id="COG2095">
    <property type="taxonomic scope" value="Bacteria"/>
</dbReference>
<dbReference type="OrthoDB" id="21094at2"/>
<dbReference type="STRING" id="1238182.C882_1263"/>
<keyword evidence="6 7" id="KW-0472">Membrane</keyword>
<dbReference type="NCBIfam" id="TIGR00427">
    <property type="entry name" value="NAAT family transporter"/>
    <property type="match status" value="1"/>
</dbReference>
<keyword evidence="9" id="KW-1185">Reference proteome</keyword>
<proteinExistence type="inferred from homology"/>
<keyword evidence="5 7" id="KW-1133">Transmembrane helix</keyword>
<evidence type="ECO:0000256" key="4">
    <source>
        <dbReference type="ARBA" id="ARBA00022692"/>
    </source>
</evidence>
<dbReference type="RefSeq" id="WP_009541919.1">
    <property type="nucleotide sequence ID" value="NZ_ANHY01000018.1"/>
</dbReference>
<dbReference type="Pfam" id="PF01914">
    <property type="entry name" value="MarC"/>
    <property type="match status" value="1"/>
</dbReference>
<comment type="subcellular location">
    <subcellularLocation>
        <location evidence="1 7">Cell membrane</location>
        <topology evidence="1 7">Multi-pass membrane protein</topology>
    </subcellularLocation>
</comment>
<feature type="transmembrane region" description="Helical" evidence="7">
    <location>
        <begin position="121"/>
        <end position="143"/>
    </location>
</feature>
<reference evidence="8 9" key="1">
    <citation type="journal article" date="2013" name="Genome Announc.">
        <title>Draft Genome Sequence of an Alphaproteobacterium, Caenispirillum salinarum AK4(T), Isolated from a Solar Saltern.</title>
        <authorList>
            <person name="Khatri I."/>
            <person name="Singh A."/>
            <person name="Korpole S."/>
            <person name="Pinnaka A.K."/>
            <person name="Subramanian S."/>
        </authorList>
    </citation>
    <scope>NUCLEOTIDE SEQUENCE [LARGE SCALE GENOMIC DNA]</scope>
    <source>
        <strain evidence="8 9">AK4</strain>
    </source>
</reference>
<comment type="similarity">
    <text evidence="2 7">Belongs to the UPF0056 (MarC) family.</text>
</comment>
<dbReference type="PATRIC" id="fig|1238182.3.peg.3477"/>
<feature type="transmembrane region" description="Helical" evidence="7">
    <location>
        <begin position="6"/>
        <end position="28"/>
    </location>
</feature>
<keyword evidence="3" id="KW-1003">Cell membrane</keyword>
<evidence type="ECO:0000256" key="7">
    <source>
        <dbReference type="RuleBase" id="RU362048"/>
    </source>
</evidence>
<evidence type="ECO:0000313" key="8">
    <source>
        <dbReference type="EMBL" id="EKV27668.1"/>
    </source>
</evidence>
<dbReference type="PANTHER" id="PTHR33508">
    <property type="entry name" value="UPF0056 MEMBRANE PROTEIN YHCE"/>
    <property type="match status" value="1"/>
</dbReference>
<feature type="transmembrane region" description="Helical" evidence="7">
    <location>
        <begin position="40"/>
        <end position="59"/>
    </location>
</feature>
<evidence type="ECO:0000256" key="3">
    <source>
        <dbReference type="ARBA" id="ARBA00022475"/>
    </source>
</evidence>
<feature type="transmembrane region" description="Helical" evidence="7">
    <location>
        <begin position="71"/>
        <end position="90"/>
    </location>
</feature>
<dbReference type="AlphaFoldDB" id="K9HAT8"/>
<evidence type="ECO:0000313" key="9">
    <source>
        <dbReference type="Proteomes" id="UP000009881"/>
    </source>
</evidence>
<comment type="caution">
    <text evidence="8">The sequence shown here is derived from an EMBL/GenBank/DDBJ whole genome shotgun (WGS) entry which is preliminary data.</text>
</comment>
<name>K9HAT8_9PROT</name>
<dbReference type="EMBL" id="ANHY01000018">
    <property type="protein sequence ID" value="EKV27668.1"/>
    <property type="molecule type" value="Genomic_DNA"/>
</dbReference>
<evidence type="ECO:0000256" key="2">
    <source>
        <dbReference type="ARBA" id="ARBA00009784"/>
    </source>
</evidence>
<dbReference type="PANTHER" id="PTHR33508:SF1">
    <property type="entry name" value="UPF0056 MEMBRANE PROTEIN YHCE"/>
    <property type="match status" value="1"/>
</dbReference>
<evidence type="ECO:0000256" key="6">
    <source>
        <dbReference type="ARBA" id="ARBA00023136"/>
    </source>
</evidence>
<sequence>MIEILLNALVVFFVVIDPIGLVPIFIGLTMKFDARTKRRIAIRGCLIAFAIIVFFAYFGELVLNALSIEMPAFRIAGGALLFWIAFEMLFEKRTERKAKRADEASHELEEDGDKEEEIRHIAVFPLAIPLMAGPGAITTIMLMMDRYGDSVEGQLTVISASALVLTGSAVLFMASGWVQKALGQTLILTVSRVLGIVLAALATQTVISGITAIYPAG</sequence>
<organism evidence="8 9">
    <name type="scientific">Caenispirillum salinarum AK4</name>
    <dbReference type="NCBI Taxonomy" id="1238182"/>
    <lineage>
        <taxon>Bacteria</taxon>
        <taxon>Pseudomonadati</taxon>
        <taxon>Pseudomonadota</taxon>
        <taxon>Alphaproteobacteria</taxon>
        <taxon>Rhodospirillales</taxon>
        <taxon>Novispirillaceae</taxon>
        <taxon>Caenispirillum</taxon>
    </lineage>
</organism>
<gene>
    <name evidence="8" type="ORF">C882_1263</name>
</gene>
<keyword evidence="4 7" id="KW-0812">Transmembrane</keyword>
<evidence type="ECO:0000256" key="1">
    <source>
        <dbReference type="ARBA" id="ARBA00004651"/>
    </source>
</evidence>
<evidence type="ECO:0000256" key="5">
    <source>
        <dbReference type="ARBA" id="ARBA00022989"/>
    </source>
</evidence>
<dbReference type="InterPro" id="IPR002771">
    <property type="entry name" value="Multi_antbiot-R_MarC"/>
</dbReference>
<accession>K9HAT8</accession>
<dbReference type="Proteomes" id="UP000009881">
    <property type="component" value="Unassembled WGS sequence"/>
</dbReference>
<dbReference type="GO" id="GO:0005886">
    <property type="term" value="C:plasma membrane"/>
    <property type="evidence" value="ECO:0007669"/>
    <property type="project" value="UniProtKB-SubCell"/>
</dbReference>
<feature type="transmembrane region" description="Helical" evidence="7">
    <location>
        <begin position="190"/>
        <end position="214"/>
    </location>
</feature>